<comment type="caution">
    <text evidence="1">The sequence shown here is derived from an EMBL/GenBank/DDBJ whole genome shotgun (WGS) entry which is preliminary data.</text>
</comment>
<keyword evidence="2" id="KW-1185">Reference proteome</keyword>
<dbReference type="RefSeq" id="WP_139601209.1">
    <property type="nucleotide sequence ID" value="NZ_VDCQ01000006.1"/>
</dbReference>
<accession>A0A5C4TDB8</accession>
<proteinExistence type="predicted"/>
<reference evidence="1 2" key="1">
    <citation type="submission" date="2019-05" db="EMBL/GenBank/DDBJ databases">
        <title>We sequenced the genome of Paenibacillus hemerocallicola KCTC 33185 for further insight into its adaptation and study the phylogeny of Paenibacillus.</title>
        <authorList>
            <person name="Narsing Rao M.P."/>
        </authorList>
    </citation>
    <scope>NUCLEOTIDE SEQUENCE [LARGE SCALE GENOMIC DNA]</scope>
    <source>
        <strain evidence="1 2">KCTC 33185</strain>
    </source>
</reference>
<name>A0A5C4TDB8_9BACL</name>
<sequence length="82" mass="9417">MDKISVECSADRQHEENIRSLAVAMFTEKVAIVTVKGDLEHQTIQGRITKLDKERKRIKIENAEEYCWVDFPDVAGIELVLD</sequence>
<evidence type="ECO:0000313" key="2">
    <source>
        <dbReference type="Proteomes" id="UP000307943"/>
    </source>
</evidence>
<dbReference type="Proteomes" id="UP000307943">
    <property type="component" value="Unassembled WGS sequence"/>
</dbReference>
<organism evidence="1 2">
    <name type="scientific">Paenibacillus hemerocallicola</name>
    <dbReference type="NCBI Taxonomy" id="1172614"/>
    <lineage>
        <taxon>Bacteria</taxon>
        <taxon>Bacillati</taxon>
        <taxon>Bacillota</taxon>
        <taxon>Bacilli</taxon>
        <taxon>Bacillales</taxon>
        <taxon>Paenibacillaceae</taxon>
        <taxon>Paenibacillus</taxon>
    </lineage>
</organism>
<dbReference type="AlphaFoldDB" id="A0A5C4TDB8"/>
<dbReference type="EMBL" id="VDCQ01000006">
    <property type="protein sequence ID" value="TNJ67074.1"/>
    <property type="molecule type" value="Genomic_DNA"/>
</dbReference>
<evidence type="ECO:0008006" key="3">
    <source>
        <dbReference type="Google" id="ProtNLM"/>
    </source>
</evidence>
<dbReference type="OrthoDB" id="2623617at2"/>
<evidence type="ECO:0000313" key="1">
    <source>
        <dbReference type="EMBL" id="TNJ67074.1"/>
    </source>
</evidence>
<gene>
    <name evidence="1" type="ORF">FE784_05855</name>
</gene>
<protein>
    <recommendedName>
        <fullName evidence="3">YolD-like family protein</fullName>
    </recommendedName>
</protein>